<gene>
    <name evidence="3" type="ORF">Aiant_17390</name>
</gene>
<accession>A0ABM7LPB3</accession>
<dbReference type="Pfam" id="PF13020">
    <property type="entry name" value="NOV_C"/>
    <property type="match status" value="1"/>
</dbReference>
<protein>
    <recommendedName>
        <fullName evidence="2">Protein NO VEIN C-terminal domain-containing protein</fullName>
    </recommendedName>
</protein>
<name>A0ABM7LPB3_9ACTN</name>
<dbReference type="EMBL" id="AP023356">
    <property type="protein sequence ID" value="BCJ41082.1"/>
    <property type="molecule type" value="Genomic_DNA"/>
</dbReference>
<dbReference type="InterPro" id="IPR024975">
    <property type="entry name" value="NOV_C"/>
</dbReference>
<dbReference type="Proteomes" id="UP000676967">
    <property type="component" value="Chromosome"/>
</dbReference>
<evidence type="ECO:0000313" key="4">
    <source>
        <dbReference type="Proteomes" id="UP000676967"/>
    </source>
</evidence>
<sequence length="336" mass="36467">MPLSGADLAWPDRTGGEWVRFVSDDVLAVWSSSSPNGSRNFEYGIRTRTWGFKSFEPDYRSSVRWVLFGYSHSSGGPRQPAADWQSGVADILLCEVSGDFYTGHAPHWPDEIEDNKIIYPCRIGITVIGAATGVSTSANGPLGLAGSEALRLSGTGNRGVYCRVDLSDLRQVLDAPVTSSGVVDLSRTAGDVIPERPNRRSQGQGRSQDAALNKALEDHAVAMAIEHYRGLGWDEIRTLGKPYDLVCTKVTGEEKHVEVKGTTGAGGDVNYTPNEVQHFRSCPFGADLVVVRDIQVDRSVFPHATSGGELLHVENYQAPPEDLKATGWTGRVSGWH</sequence>
<keyword evidence="4" id="KW-1185">Reference proteome</keyword>
<evidence type="ECO:0000259" key="2">
    <source>
        <dbReference type="Pfam" id="PF13020"/>
    </source>
</evidence>
<evidence type="ECO:0000256" key="1">
    <source>
        <dbReference type="SAM" id="MobiDB-lite"/>
    </source>
</evidence>
<feature type="domain" description="Protein NO VEIN C-terminal" evidence="2">
    <location>
        <begin position="217"/>
        <end position="277"/>
    </location>
</feature>
<organism evidence="3 4">
    <name type="scientific">Actinoplanes ianthinogenes</name>
    <dbReference type="NCBI Taxonomy" id="122358"/>
    <lineage>
        <taxon>Bacteria</taxon>
        <taxon>Bacillati</taxon>
        <taxon>Actinomycetota</taxon>
        <taxon>Actinomycetes</taxon>
        <taxon>Micromonosporales</taxon>
        <taxon>Micromonosporaceae</taxon>
        <taxon>Actinoplanes</taxon>
    </lineage>
</organism>
<feature type="region of interest" description="Disordered" evidence="1">
    <location>
        <begin position="188"/>
        <end position="210"/>
    </location>
</feature>
<reference evidence="3 4" key="1">
    <citation type="submission" date="2020-08" db="EMBL/GenBank/DDBJ databases">
        <title>Whole genome shotgun sequence of Actinoplanes ianthinogenes NBRC 13996.</title>
        <authorList>
            <person name="Komaki H."/>
            <person name="Tamura T."/>
        </authorList>
    </citation>
    <scope>NUCLEOTIDE SEQUENCE [LARGE SCALE GENOMIC DNA]</scope>
    <source>
        <strain evidence="3 4">NBRC 13996</strain>
    </source>
</reference>
<proteinExistence type="predicted"/>
<evidence type="ECO:0000313" key="3">
    <source>
        <dbReference type="EMBL" id="BCJ41082.1"/>
    </source>
</evidence>